<keyword evidence="9" id="KW-1185">Reference proteome</keyword>
<feature type="transmembrane region" description="Helical" evidence="6">
    <location>
        <begin position="487"/>
        <end position="506"/>
    </location>
</feature>
<dbReference type="InterPro" id="IPR036259">
    <property type="entry name" value="MFS_trans_sf"/>
</dbReference>
<feature type="transmembrane region" description="Helical" evidence="6">
    <location>
        <begin position="92"/>
        <end position="114"/>
    </location>
</feature>
<evidence type="ECO:0000313" key="9">
    <source>
        <dbReference type="Proteomes" id="UP000535543"/>
    </source>
</evidence>
<dbReference type="PANTHER" id="PTHR23501">
    <property type="entry name" value="MAJOR FACILITATOR SUPERFAMILY"/>
    <property type="match status" value="1"/>
</dbReference>
<evidence type="ECO:0000313" key="8">
    <source>
        <dbReference type="EMBL" id="NMN96886.1"/>
    </source>
</evidence>
<feature type="transmembrane region" description="Helical" evidence="6">
    <location>
        <begin position="290"/>
        <end position="310"/>
    </location>
</feature>
<feature type="transmembrane region" description="Helical" evidence="6">
    <location>
        <begin position="316"/>
        <end position="337"/>
    </location>
</feature>
<feature type="transmembrane region" description="Helical" evidence="6">
    <location>
        <begin position="357"/>
        <end position="382"/>
    </location>
</feature>
<dbReference type="Proteomes" id="UP000535543">
    <property type="component" value="Unassembled WGS sequence"/>
</dbReference>
<evidence type="ECO:0000256" key="1">
    <source>
        <dbReference type="ARBA" id="ARBA00004429"/>
    </source>
</evidence>
<feature type="transmembrane region" description="Helical" evidence="6">
    <location>
        <begin position="157"/>
        <end position="177"/>
    </location>
</feature>
<dbReference type="PROSITE" id="PS50850">
    <property type="entry name" value="MFS"/>
    <property type="match status" value="1"/>
</dbReference>
<dbReference type="AlphaFoldDB" id="A0A848KGI4"/>
<dbReference type="GO" id="GO:0005886">
    <property type="term" value="C:plasma membrane"/>
    <property type="evidence" value="ECO:0007669"/>
    <property type="project" value="UniProtKB-SubCell"/>
</dbReference>
<gene>
    <name evidence="8" type="ORF">FGL95_17760</name>
</gene>
<evidence type="ECO:0000256" key="5">
    <source>
        <dbReference type="ARBA" id="ARBA00023136"/>
    </source>
</evidence>
<protein>
    <submittedName>
        <fullName evidence="8">MFS transporter</fullName>
    </submittedName>
</protein>
<evidence type="ECO:0000256" key="6">
    <source>
        <dbReference type="SAM" id="Phobius"/>
    </source>
</evidence>
<reference evidence="8 9" key="2">
    <citation type="submission" date="2020-06" db="EMBL/GenBank/DDBJ databases">
        <title>Antribacter stalactiti gen. nov., sp. nov., a new member of the family Nacardiaceae isolated from a cave.</title>
        <authorList>
            <person name="Kim I.S."/>
        </authorList>
    </citation>
    <scope>NUCLEOTIDE SEQUENCE [LARGE SCALE GENOMIC DNA]</scope>
    <source>
        <strain evidence="8 9">YC2-7</strain>
    </source>
</reference>
<keyword evidence="3 6" id="KW-0812">Transmembrane</keyword>
<keyword evidence="5 6" id="KW-0472">Membrane</keyword>
<evidence type="ECO:0000256" key="3">
    <source>
        <dbReference type="ARBA" id="ARBA00022692"/>
    </source>
</evidence>
<comment type="caution">
    <text evidence="8">The sequence shown here is derived from an EMBL/GenBank/DDBJ whole genome shotgun (WGS) entry which is preliminary data.</text>
</comment>
<feature type="transmembrane region" description="Helical" evidence="6">
    <location>
        <begin position="34"/>
        <end position="58"/>
    </location>
</feature>
<evidence type="ECO:0000259" key="7">
    <source>
        <dbReference type="PROSITE" id="PS50850"/>
    </source>
</evidence>
<dbReference type="PANTHER" id="PTHR23501:SF191">
    <property type="entry name" value="VACUOLAR BASIC AMINO ACID TRANSPORTER 4"/>
    <property type="match status" value="1"/>
</dbReference>
<dbReference type="CDD" id="cd06174">
    <property type="entry name" value="MFS"/>
    <property type="match status" value="1"/>
</dbReference>
<evidence type="ECO:0000256" key="4">
    <source>
        <dbReference type="ARBA" id="ARBA00022989"/>
    </source>
</evidence>
<proteinExistence type="predicted"/>
<keyword evidence="4 6" id="KW-1133">Transmembrane helix</keyword>
<accession>A0A848KGI4</accession>
<dbReference type="SUPFAM" id="SSF103473">
    <property type="entry name" value="MFS general substrate transporter"/>
    <property type="match status" value="1"/>
</dbReference>
<dbReference type="GO" id="GO:0022857">
    <property type="term" value="F:transmembrane transporter activity"/>
    <property type="evidence" value="ECO:0007669"/>
    <property type="project" value="InterPro"/>
</dbReference>
<organism evidence="8 9">
    <name type="scientific">Antrihabitans stalactiti</name>
    <dbReference type="NCBI Taxonomy" id="2584121"/>
    <lineage>
        <taxon>Bacteria</taxon>
        <taxon>Bacillati</taxon>
        <taxon>Actinomycetota</taxon>
        <taxon>Actinomycetes</taxon>
        <taxon>Mycobacteriales</taxon>
        <taxon>Nocardiaceae</taxon>
        <taxon>Antrihabitans</taxon>
    </lineage>
</organism>
<feature type="transmembrane region" description="Helical" evidence="6">
    <location>
        <begin position="126"/>
        <end position="145"/>
    </location>
</feature>
<dbReference type="InterPro" id="IPR011701">
    <property type="entry name" value="MFS"/>
</dbReference>
<feature type="transmembrane region" description="Helical" evidence="6">
    <location>
        <begin position="265"/>
        <end position="281"/>
    </location>
</feature>
<dbReference type="EMBL" id="VCQU01000006">
    <property type="protein sequence ID" value="NMN96886.1"/>
    <property type="molecule type" value="Genomic_DNA"/>
</dbReference>
<feature type="transmembrane region" description="Helical" evidence="6">
    <location>
        <begin position="65"/>
        <end position="86"/>
    </location>
</feature>
<comment type="subcellular location">
    <subcellularLocation>
        <location evidence="1">Cell inner membrane</location>
        <topology evidence="1">Multi-pass membrane protein</topology>
    </subcellularLocation>
</comment>
<feature type="domain" description="Major facilitator superfamily (MFS) profile" evidence="7">
    <location>
        <begin position="1"/>
        <end position="406"/>
    </location>
</feature>
<keyword evidence="2" id="KW-0813">Transport</keyword>
<name>A0A848KGI4_9NOCA</name>
<dbReference type="InterPro" id="IPR020846">
    <property type="entry name" value="MFS_dom"/>
</dbReference>
<reference evidence="8 9" key="1">
    <citation type="submission" date="2019-05" db="EMBL/GenBank/DDBJ databases">
        <authorList>
            <person name="Lee S.D."/>
        </authorList>
    </citation>
    <scope>NUCLEOTIDE SEQUENCE [LARGE SCALE GENOMIC DNA]</scope>
    <source>
        <strain evidence="8 9">YC2-7</strain>
    </source>
</reference>
<sequence>MYLGITVFVTIVSYYGLYIQGAVATKIITDYQITFAQFVSVTAIGNLLGAFASVAAGLADRWGRANLVVVGLFLSAFLVAFALPHAPNGTSYLYIFALLNVVEGVLLVATPALIRDFSPQLGRASAMGFWTVGPVLGSLVVTAVSSNTLDQHPDWRFQFYIAGSVGIFSAIVALFGLRELSPQLRDQMMVSVRDRQLVEIRAAGIDPEEALQGSWKQMMRVSILGSALGISLFLMFYYIFVGFFIVYFGTTFGYSEARANALGNWYWLANAITLVIAGVLSDKLRVRKPFMAVGAVIALIGSGIFASLATKAETSYYTFAIVLTVIAIGAGLTYCAWMANFTETVERINPAATATGLAVWGGTIRTVVTVALFGFLLALPAASTLVDHGPRLQTILAKYPDQIATAQAITPEHLAGVQKTPPDLAAAQGALDDLKKAGLAKTDEDAIKRLQQLGNEPISANDTWYLKKYAEDVQQAQLDNPAQWRNWWWACFVGQALFVPFIFIMAGHWNPKKAREEADEHERLVQEELDRLAAQRG</sequence>
<feature type="transmembrane region" description="Helical" evidence="6">
    <location>
        <begin position="221"/>
        <end position="245"/>
    </location>
</feature>
<dbReference type="Gene3D" id="1.20.1250.20">
    <property type="entry name" value="MFS general substrate transporter like domains"/>
    <property type="match status" value="2"/>
</dbReference>
<dbReference type="Pfam" id="PF07690">
    <property type="entry name" value="MFS_1"/>
    <property type="match status" value="1"/>
</dbReference>
<evidence type="ECO:0000256" key="2">
    <source>
        <dbReference type="ARBA" id="ARBA00022448"/>
    </source>
</evidence>